<gene>
    <name evidence="1" type="ORF">JOB18_011953</name>
</gene>
<proteinExistence type="predicted"/>
<evidence type="ECO:0008006" key="3">
    <source>
        <dbReference type="Google" id="ProtNLM"/>
    </source>
</evidence>
<dbReference type="AlphaFoldDB" id="A0AAV6QKJ6"/>
<accession>A0AAV6QKJ6</accession>
<evidence type="ECO:0000313" key="2">
    <source>
        <dbReference type="Proteomes" id="UP000693946"/>
    </source>
</evidence>
<sequence length="72" mass="7571">MGMNAPPCPVIVLLSQIIGHPVAFAQRHPVAITNTASTASHSTNVTPMSGSCECFWGVMKVNVRGIVPLHCS</sequence>
<reference evidence="1 2" key="1">
    <citation type="journal article" date="2021" name="Sci. Rep.">
        <title>Chromosome anchoring in Senegalese sole (Solea senegalensis) reveals sex-associated markers and genome rearrangements in flatfish.</title>
        <authorList>
            <person name="Guerrero-Cozar I."/>
            <person name="Gomez-Garrido J."/>
            <person name="Berbel C."/>
            <person name="Martinez-Blanch J.F."/>
            <person name="Alioto T."/>
            <person name="Claros M.G."/>
            <person name="Gagnaire P.A."/>
            <person name="Manchado M."/>
        </authorList>
    </citation>
    <scope>NUCLEOTIDE SEQUENCE [LARGE SCALE GENOMIC DNA]</scope>
    <source>
        <strain evidence="1">Sse05_10M</strain>
    </source>
</reference>
<comment type="caution">
    <text evidence="1">The sequence shown here is derived from an EMBL/GenBank/DDBJ whole genome shotgun (WGS) entry which is preliminary data.</text>
</comment>
<name>A0AAV6QKJ6_SOLSE</name>
<organism evidence="1 2">
    <name type="scientific">Solea senegalensis</name>
    <name type="common">Senegalese sole</name>
    <dbReference type="NCBI Taxonomy" id="28829"/>
    <lineage>
        <taxon>Eukaryota</taxon>
        <taxon>Metazoa</taxon>
        <taxon>Chordata</taxon>
        <taxon>Craniata</taxon>
        <taxon>Vertebrata</taxon>
        <taxon>Euteleostomi</taxon>
        <taxon>Actinopterygii</taxon>
        <taxon>Neopterygii</taxon>
        <taxon>Teleostei</taxon>
        <taxon>Neoteleostei</taxon>
        <taxon>Acanthomorphata</taxon>
        <taxon>Carangaria</taxon>
        <taxon>Pleuronectiformes</taxon>
        <taxon>Pleuronectoidei</taxon>
        <taxon>Soleidae</taxon>
        <taxon>Solea</taxon>
    </lineage>
</organism>
<evidence type="ECO:0000313" key="1">
    <source>
        <dbReference type="EMBL" id="KAG7493563.1"/>
    </source>
</evidence>
<dbReference type="Proteomes" id="UP000693946">
    <property type="component" value="Linkage Group LG4"/>
</dbReference>
<dbReference type="EMBL" id="JAGKHQ010000016">
    <property type="protein sequence ID" value="KAG7493563.1"/>
    <property type="molecule type" value="Genomic_DNA"/>
</dbReference>
<keyword evidence="2" id="KW-1185">Reference proteome</keyword>
<protein>
    <recommendedName>
        <fullName evidence="3">Secreted protein</fullName>
    </recommendedName>
</protein>